<dbReference type="InterPro" id="IPR017871">
    <property type="entry name" value="ABC_transporter-like_CS"/>
</dbReference>
<dbReference type="SUPFAM" id="SSF52540">
    <property type="entry name" value="P-loop containing nucleoside triphosphate hydrolases"/>
    <property type="match status" value="2"/>
</dbReference>
<proteinExistence type="inferred from homology"/>
<evidence type="ECO:0000256" key="3">
    <source>
        <dbReference type="ARBA" id="ARBA00005417"/>
    </source>
</evidence>
<dbReference type="RefSeq" id="WP_268004802.1">
    <property type="nucleotide sequence ID" value="NZ_BSUT01000001.1"/>
</dbReference>
<dbReference type="InterPro" id="IPR003439">
    <property type="entry name" value="ABC_transporter-like_ATP-bd"/>
</dbReference>
<dbReference type="GO" id="GO:0005524">
    <property type="term" value="F:ATP binding"/>
    <property type="evidence" value="ECO:0007669"/>
    <property type="project" value="UniProtKB-KW"/>
</dbReference>
<evidence type="ECO:0000256" key="9">
    <source>
        <dbReference type="ARBA" id="ARBA00022967"/>
    </source>
</evidence>
<keyword evidence="7" id="KW-0547">Nucleotide-binding</keyword>
<protein>
    <submittedName>
        <fullName evidence="14">ATP-binding cassette domain-containing protein</fullName>
    </submittedName>
</protein>
<keyword evidence="6 12" id="KW-0812">Transmembrane</keyword>
<keyword evidence="4" id="KW-0813">Transport</keyword>
<dbReference type="PROSITE" id="PS00211">
    <property type="entry name" value="ABC_TRANSPORTER_1"/>
    <property type="match status" value="2"/>
</dbReference>
<keyword evidence="5" id="KW-1003">Cell membrane</keyword>
<dbReference type="Proteomes" id="UP001164761">
    <property type="component" value="Chromosome"/>
</dbReference>
<evidence type="ECO:0000256" key="2">
    <source>
        <dbReference type="ARBA" id="ARBA00004202"/>
    </source>
</evidence>
<keyword evidence="8 14" id="KW-0067">ATP-binding</keyword>
<dbReference type="EMBL" id="CP104067">
    <property type="protein sequence ID" value="WAH40903.1"/>
    <property type="molecule type" value="Genomic_DNA"/>
</dbReference>
<keyword evidence="10 12" id="KW-1133">Transmembrane helix</keyword>
<feature type="transmembrane region" description="Helical" evidence="12">
    <location>
        <begin position="639"/>
        <end position="660"/>
    </location>
</feature>
<evidence type="ECO:0000256" key="5">
    <source>
        <dbReference type="ARBA" id="ARBA00022475"/>
    </source>
</evidence>
<dbReference type="CDD" id="cd16914">
    <property type="entry name" value="EcfT"/>
    <property type="match status" value="1"/>
</dbReference>
<comment type="subcellular location">
    <subcellularLocation>
        <location evidence="2">Cell membrane</location>
        <topology evidence="2">Peripheral membrane protein</topology>
    </subcellularLocation>
    <subcellularLocation>
        <location evidence="1">Membrane</location>
        <topology evidence="1">Multi-pass membrane protein</topology>
    </subcellularLocation>
</comment>
<dbReference type="InterPro" id="IPR003593">
    <property type="entry name" value="AAA+_ATPase"/>
</dbReference>
<dbReference type="InterPro" id="IPR015856">
    <property type="entry name" value="ABC_transpr_CbiO/EcfA_su"/>
</dbReference>
<gene>
    <name evidence="14" type="ORF">NZD89_21830</name>
</gene>
<comment type="similarity">
    <text evidence="3">Belongs to the ABC transporter superfamily.</text>
</comment>
<dbReference type="CDD" id="cd03225">
    <property type="entry name" value="ABC_cobalt_CbiO_domain1"/>
    <property type="match status" value="2"/>
</dbReference>
<feature type="transmembrane region" description="Helical" evidence="12">
    <location>
        <begin position="577"/>
        <end position="593"/>
    </location>
</feature>
<keyword evidence="9" id="KW-1278">Translocase</keyword>
<organism evidence="14 15">
    <name type="scientific">Alicyclobacillus fastidiosus</name>
    <dbReference type="NCBI Taxonomy" id="392011"/>
    <lineage>
        <taxon>Bacteria</taxon>
        <taxon>Bacillati</taxon>
        <taxon>Bacillota</taxon>
        <taxon>Bacilli</taxon>
        <taxon>Bacillales</taxon>
        <taxon>Alicyclobacillaceae</taxon>
        <taxon>Alicyclobacillus</taxon>
    </lineage>
</organism>
<keyword evidence="15" id="KW-1185">Reference proteome</keyword>
<evidence type="ECO:0000313" key="15">
    <source>
        <dbReference type="Proteomes" id="UP001164761"/>
    </source>
</evidence>
<dbReference type="PANTHER" id="PTHR43553">
    <property type="entry name" value="HEAVY METAL TRANSPORTER"/>
    <property type="match status" value="1"/>
</dbReference>
<evidence type="ECO:0000256" key="7">
    <source>
        <dbReference type="ARBA" id="ARBA00022741"/>
    </source>
</evidence>
<dbReference type="Pfam" id="PF02361">
    <property type="entry name" value="CbiQ"/>
    <property type="match status" value="1"/>
</dbReference>
<dbReference type="InterPro" id="IPR003339">
    <property type="entry name" value="ABC/ECF_trnsptr_transmembrane"/>
</dbReference>
<sequence length="787" mass="86520">MNAFERPAAGVSPVLSVRNLSVTYLDDDKPTVADCTFDVYPGECVLLTGPSGSGKSTIAMAIAGIIPRSVEAQMSGEIQLGTALKAPGKIGYVFQDPNSQFCMLTVEDEIAFGLENLRIPRESMPAKIDSALRRVRLDVNQQAHHADFSGGMKQKLAIASALAMDCELIILDEPTANLDPQSTREVFERIAELRSMGRTLLIVEHKYEPLLPYIDRVLTVAPDGRVHRGATADLLSQRARRPSRQLPSSHAHAGHPVLQLSDVSLAYAKHSVWSHISAAFYKGEWVAIVGPNGAGKSSLLEVMAGLTPPTAGRVSLCGENIEQVRPGQRYQTIAYGFQNPEYQFLFERVADEMAGRLVGDVIPPHVEALLAEFGLKDHAGASPYALSQGQKRRLAVGVMLRDDHDVFLFDEPTYGQDASSEETILSRLVTLLASGKTVVTVTHDLEIVRRYATRVLVIAQGELLFDGGVNELFEREDVLRRAHLIDDVRPLRINVSKEGREQGTGPMQTAHSAAGAAEGAALIGVSRGYKQQTGSAECKASARSPMSRIHPGVKLLTLLVVAVLTLFANTFRELGSMWVVTLVIAFGLGWCNPWRAFKRLSVVLAMYVIYLWTFAANAATPPGYHYVNFLWFHLSVYGLLQGVLVALRTFSTVVLAYVFLETTDGTNFVVSLSQSFRLPPKLAYGIMAGTGFLQRFDHELRTFRLARRVRGRQGWWVTRPVTYALPMLSQSIRLSERLATAMEARGFYGAPADKWDERSYFRRISFAAGDFLFAGLCVVGAVLLFFV</sequence>
<dbReference type="InterPro" id="IPR027417">
    <property type="entry name" value="P-loop_NTPase"/>
</dbReference>
<feature type="transmembrane region" description="Helical" evidence="12">
    <location>
        <begin position="600"/>
        <end position="619"/>
    </location>
</feature>
<name>A0ABY6ZDN1_9BACL</name>
<feature type="transmembrane region" description="Helical" evidence="12">
    <location>
        <begin position="764"/>
        <end position="786"/>
    </location>
</feature>
<feature type="domain" description="ABC transporter" evidence="13">
    <location>
        <begin position="17"/>
        <end position="247"/>
    </location>
</feature>
<dbReference type="Pfam" id="PF00005">
    <property type="entry name" value="ABC_tran"/>
    <property type="match status" value="2"/>
</dbReference>
<evidence type="ECO:0000313" key="14">
    <source>
        <dbReference type="EMBL" id="WAH40903.1"/>
    </source>
</evidence>
<reference evidence="14" key="1">
    <citation type="submission" date="2022-08" db="EMBL/GenBank/DDBJ databases">
        <title>Alicyclobacillus fastidiosus DSM 17978, complete genome.</title>
        <authorList>
            <person name="Wang Q."/>
            <person name="Cai R."/>
            <person name="Wang Z."/>
        </authorList>
    </citation>
    <scope>NUCLEOTIDE SEQUENCE</scope>
    <source>
        <strain evidence="14">DSM 17978</strain>
    </source>
</reference>
<dbReference type="PANTHER" id="PTHR43553:SF19">
    <property type="entry name" value="HMP_THIAMINE IMPORT ATP-BINDING PROTEIN YKOD-RELATED"/>
    <property type="match status" value="1"/>
</dbReference>
<dbReference type="SMART" id="SM00382">
    <property type="entry name" value="AAA"/>
    <property type="match status" value="2"/>
</dbReference>
<evidence type="ECO:0000256" key="10">
    <source>
        <dbReference type="ARBA" id="ARBA00022989"/>
    </source>
</evidence>
<keyword evidence="11 12" id="KW-0472">Membrane</keyword>
<evidence type="ECO:0000256" key="6">
    <source>
        <dbReference type="ARBA" id="ARBA00022692"/>
    </source>
</evidence>
<evidence type="ECO:0000256" key="4">
    <source>
        <dbReference type="ARBA" id="ARBA00022448"/>
    </source>
</evidence>
<evidence type="ECO:0000256" key="12">
    <source>
        <dbReference type="SAM" id="Phobius"/>
    </source>
</evidence>
<dbReference type="PROSITE" id="PS50893">
    <property type="entry name" value="ABC_TRANSPORTER_2"/>
    <property type="match status" value="2"/>
</dbReference>
<evidence type="ECO:0000256" key="8">
    <source>
        <dbReference type="ARBA" id="ARBA00022840"/>
    </source>
</evidence>
<accession>A0ABY6ZDN1</accession>
<feature type="domain" description="ABC transporter" evidence="13">
    <location>
        <begin position="258"/>
        <end position="485"/>
    </location>
</feature>
<evidence type="ECO:0000259" key="13">
    <source>
        <dbReference type="PROSITE" id="PS50893"/>
    </source>
</evidence>
<evidence type="ECO:0000256" key="1">
    <source>
        <dbReference type="ARBA" id="ARBA00004141"/>
    </source>
</evidence>
<evidence type="ECO:0000256" key="11">
    <source>
        <dbReference type="ARBA" id="ARBA00023136"/>
    </source>
</evidence>
<dbReference type="Gene3D" id="3.40.50.300">
    <property type="entry name" value="P-loop containing nucleotide triphosphate hydrolases"/>
    <property type="match status" value="2"/>
</dbReference>
<dbReference type="InterPro" id="IPR050095">
    <property type="entry name" value="ECF_ABC_transporter_ATP-bd"/>
</dbReference>